<evidence type="ECO:0000313" key="3">
    <source>
        <dbReference type="EMBL" id="KPM02356.1"/>
    </source>
</evidence>
<feature type="region of interest" description="Disordered" evidence="1">
    <location>
        <begin position="1940"/>
        <end position="1968"/>
    </location>
</feature>
<dbReference type="OrthoDB" id="1562405at2759"/>
<reference evidence="3 4" key="1">
    <citation type="journal article" date="2015" name="Parasit. Vectors">
        <title>Draft genome of the scabies mite.</title>
        <authorList>
            <person name="Rider S.D.Jr."/>
            <person name="Morgan M.S."/>
            <person name="Arlian L.G."/>
        </authorList>
    </citation>
    <scope>NUCLEOTIDE SEQUENCE [LARGE SCALE GENOMIC DNA]</scope>
    <source>
        <strain evidence="3">Arlian Lab</strain>
    </source>
</reference>
<feature type="non-terminal residue" evidence="3">
    <location>
        <position position="1"/>
    </location>
</feature>
<dbReference type="PANTHER" id="PTHR15678">
    <property type="entry name" value="ANTIGEN MLAA-22-RELATED"/>
    <property type="match status" value="1"/>
</dbReference>
<dbReference type="InterPro" id="IPR019441">
    <property type="entry name" value="FMP27/BLTP2/Hobbit_GFWDK_RBG"/>
</dbReference>
<proteinExistence type="predicted"/>
<dbReference type="SMART" id="SM01214">
    <property type="entry name" value="Fmp27_GFWDK"/>
    <property type="match status" value="1"/>
</dbReference>
<feature type="compositionally biased region" description="Basic and acidic residues" evidence="1">
    <location>
        <begin position="2089"/>
        <end position="2105"/>
    </location>
</feature>
<evidence type="ECO:0000256" key="1">
    <source>
        <dbReference type="SAM" id="MobiDB-lite"/>
    </source>
</evidence>
<dbReference type="Proteomes" id="UP000616769">
    <property type="component" value="Unassembled WGS sequence"/>
</dbReference>
<feature type="region of interest" description="Disordered" evidence="1">
    <location>
        <begin position="2086"/>
        <end position="2105"/>
    </location>
</feature>
<name>A0A131ZU69_SARSC</name>
<accession>A0A131ZU69</accession>
<evidence type="ECO:0000259" key="2">
    <source>
        <dbReference type="SMART" id="SM01214"/>
    </source>
</evidence>
<protein>
    <recommendedName>
        <fullName evidence="2">FMP27/BLTP2/Hobbit GFWDK motif-containing RBG unit domain-containing protein</fullName>
    </recommendedName>
</protein>
<dbReference type="PANTHER" id="PTHR15678:SF6">
    <property type="entry name" value="BRIDGE-LIKE LIPID TRANSFER PROTEIN FAMILY MEMBER 2"/>
    <property type="match status" value="1"/>
</dbReference>
<sequence>LGSDLNQTNHGYFQFRNLFDHNNHSLLLLDERYNVLITVESIRFNAFKSINVSFINLGITVAIEHFGISSKYFNSRYNSLIVLKFSDIRLEGDLASLLPLIFKQNDNRLLSNKLMNNSKANKSTLKNSIKQFSLNKLIGVLKPFIFSNRFLTSIQVSLHNISLVQFGISTKNYQLNDCVIHSTIQLIQFGLSSGHQIIFQADGLSIKLLKSDSFDQRSGQACVLQLYFPFHFAYDPREKNAEISISRTEVIVYDIFKLVNINGTDRIDVPTISNDEPIAKVLEFFQKTFKQNFIKRIFFKLNYVSLKLFQEFGKKELILSSDIQGSTQSKKVSDTLKKIDGTESSSSYLISKFVFQMITNDVSVSWRQSELSSMVTYGLKHLKATCVQNTDVIEETSVEILLETFWCWNGNIHLKPSNPNSLKKYNERHVPLFMSTLLLKFGIMNSNDLRINCVMDGLQVSLEYYLCFLENIPLGSVNSLPKSSLKQRSPFFPSSSIQKSKNFFSKFNLMGQINSTSINIFTSQLMMRIDSTACDLNGNKITCSVNGFGVNAMYAPSAALSCLKASELVQQRVVYFSVMRINYNQDSKEISLSLTEEIYILWSPLFHVNILELLVDIRNIYKNLMSNRSSQISNLNLQSSFNLKLDGKISLGILLSKNGETMTLQTEYLTISINHLNQISSKSEMINIFFDEVLNFTFEHIVINHLDESKNTIDRKSFRLTENEKNIAIEVSIDKILIKIPYQFNFAYYFHEKFLSIVKWYRSYQSGKSLSSSDLLSFGPDFIIKIQSVLFELGDDSFEVRLSNNYELMEDEYNESLKRWNILMEKINEKKRNNIIISDSKIDELKKAFEIQNTKTYIERSQKMYHSNQMRAQLFSIKIENIHLNLLADSSYNTYDKKVRLLKQIDFHSPCTDEIKFTTIWCKQIFCSIGSCLISLRDFPQPMLNAKKLYFKGVVLGAEQEASARAKRTCKIDMGKNFSDFEIERSMTSMKFYHDVVSNISSLIYTHGACWEPILQQVNLAFELIVRPSNDPSPSLTWWDKLRFLFHGALKIDSKQISIVFHASLDPYNSTELIEFSFINSTTQVDTGKISILCDLDVFVHAASKYDECRIIHLPDVNIAFNFNWDCSGNKNDHHLVMPCAKDKLPEYTCNQIHDSYRSFRSHHLDLSLSIETKEYEDEDEHYSKSSDRIPCILIYNSTLRWLENKMFVITGFPRLTRRGKLYNNTKPRKLPFSRLFRSIRLIIYLQRFEVTYWSSFNRQRGFKITSSNLTHSAEHLQTFIKIKDNLIHRPKPVWELIYMNSELSNVAIELYKAKGYGSVSLLNLQKVTYNRETKLPQNIKDEEGDESPIHRLIVHDLKGAWTKDNRDIVLGLFDSYFKTQLLKRNLSTEALRLFKDSINSSFRNTDSPTDSHNTYIFSKGNAAYMLQKLISEVESSDNIVDTEQIEKGINDRAQLYGIEACQSNDVILNNWLIELINSQVVLRGCETDGYVIVSAAKAQIMQRIHKPVWKNRILYSKTTWLGSLECMQYYATVDAGGLQIHQITWLDLDDIEEPNNKEIAEIPDLVGSGRSVGGVVNSEAGGSTCTESVNTVPIQLQRIVSRCRCKFFYASYGENVDTNNYEVVPPLPQDSDLLPLEPWDKEIAVDTFTLTHEQLEISTNSQQYAMIMDLVNNLLLYVEPHKKEIYEKQQRIRFSMQLNSLEDQREPISELQEKVRSLLSKIKSLEKESFLLYKKIQQPGYSDETIKNEYQDIDTELEKCKRELSLESENLSIMINCYKEAQLIASKTKERQVAAQESRLPFIAQVIRRNEICFKQARWRLTDSDGQLGLADLELNNFLYTKVSKNDDSVEHSFELGYIRVQNMIPNQAYRDVLQPTELDPNMPVDRNRALRILCIERAPVGGIAVKEHLEVNVIPLTVGLTYAFFKKMLKFFFPDRNSDTASVSGSDSTSTTTVDSVDDTTNQKSNKKKILMKRDESNITLNSSQYFPHLKLAKDITHIEKMRERASKNQTFVYIKIPEVPVKLNYKGHKNKNFEDLHDVYLLIPTIEYHNRTWTWLDLLMALKNDSKRVLFTQALRHKFHISKSKPLMEPEKKQTQSDQNCEDKDKARILLGNLIVPQKSTKSKSISLFSNSKK</sequence>
<gene>
    <name evidence="3" type="ORF">QR98_0007680</name>
</gene>
<feature type="compositionally biased region" description="Low complexity" evidence="1">
    <location>
        <begin position="1941"/>
        <end position="1957"/>
    </location>
</feature>
<comment type="caution">
    <text evidence="3">The sequence shown here is derived from an EMBL/GenBank/DDBJ whole genome shotgun (WGS) entry which is preliminary data.</text>
</comment>
<dbReference type="Pfam" id="PF10344">
    <property type="entry name" value="Hobbit"/>
    <property type="match status" value="2"/>
</dbReference>
<evidence type="ECO:0000313" key="4">
    <source>
        <dbReference type="Proteomes" id="UP000616769"/>
    </source>
</evidence>
<feature type="domain" description="FMP27/BLTP2/Hobbit GFWDK motif-containing RBG unit" evidence="2">
    <location>
        <begin position="938"/>
        <end position="1070"/>
    </location>
</feature>
<dbReference type="EMBL" id="JXLN01001653">
    <property type="protein sequence ID" value="KPM02356.1"/>
    <property type="molecule type" value="Genomic_DNA"/>
</dbReference>
<organism evidence="3 4">
    <name type="scientific">Sarcoptes scabiei</name>
    <name type="common">Itch mite</name>
    <name type="synonym">Acarus scabiei</name>
    <dbReference type="NCBI Taxonomy" id="52283"/>
    <lineage>
        <taxon>Eukaryota</taxon>
        <taxon>Metazoa</taxon>
        <taxon>Ecdysozoa</taxon>
        <taxon>Arthropoda</taxon>
        <taxon>Chelicerata</taxon>
        <taxon>Arachnida</taxon>
        <taxon>Acari</taxon>
        <taxon>Acariformes</taxon>
        <taxon>Sarcoptiformes</taxon>
        <taxon>Astigmata</taxon>
        <taxon>Psoroptidia</taxon>
        <taxon>Sarcoptoidea</taxon>
        <taxon>Sarcoptidae</taxon>
        <taxon>Sarcoptinae</taxon>
        <taxon>Sarcoptes</taxon>
    </lineage>
</organism>
<dbReference type="VEuPathDB" id="VectorBase:SSCA005054"/>
<dbReference type="InterPro" id="IPR045167">
    <property type="entry name" value="Hobbit"/>
</dbReference>